<dbReference type="InterPro" id="IPR023753">
    <property type="entry name" value="FAD/NAD-binding_dom"/>
</dbReference>
<dbReference type="AlphaFoldDB" id="A0A126UZX3"/>
<dbReference type="EMBL" id="CP014327">
    <property type="protein sequence ID" value="AML51621.1"/>
    <property type="molecule type" value="Genomic_DNA"/>
</dbReference>
<evidence type="ECO:0000313" key="2">
    <source>
        <dbReference type="EMBL" id="AML51621.1"/>
    </source>
</evidence>
<gene>
    <name evidence="2" type="ORF">RC74_10415</name>
</gene>
<dbReference type="InterPro" id="IPR036188">
    <property type="entry name" value="FAD/NAD-bd_sf"/>
</dbReference>
<dbReference type="Gene3D" id="3.50.50.60">
    <property type="entry name" value="FAD/NAD(P)-binding domain"/>
    <property type="match status" value="1"/>
</dbReference>
<name>A0A126UZX3_9RHOB</name>
<sequence length="165" mass="17929">MTQKEPVFLPDDVDGHVLFTRATSRIKEGFQKEATTTIGDIVIVPPVKAARERGDLKSVRPFRRFTKTGVVWGDGTEEEVDTVIWCTGFKPATDHLRSLGIVEADGRVQVNGQQSIEVPHVWLAGYGNWTGPASATLIGSARVARALVPQIVDALAEESTTAAEF</sequence>
<proteinExistence type="predicted"/>
<keyword evidence="3" id="KW-1185">Reference proteome</keyword>
<feature type="domain" description="FAD/NAD(P)-binding" evidence="1">
    <location>
        <begin position="68"/>
        <end position="126"/>
    </location>
</feature>
<dbReference type="GO" id="GO:0016491">
    <property type="term" value="F:oxidoreductase activity"/>
    <property type="evidence" value="ECO:0007669"/>
    <property type="project" value="InterPro"/>
</dbReference>
<dbReference type="KEGG" id="hat:RC74_10415"/>
<protein>
    <recommendedName>
        <fullName evidence="1">FAD/NAD(P)-binding domain-containing protein</fullName>
    </recommendedName>
</protein>
<organism evidence="2 3">
    <name type="scientific">Falsihalocynthiibacter arcticus</name>
    <dbReference type="NCBI Taxonomy" id="1579316"/>
    <lineage>
        <taxon>Bacteria</taxon>
        <taxon>Pseudomonadati</taxon>
        <taxon>Pseudomonadota</taxon>
        <taxon>Alphaproteobacteria</taxon>
        <taxon>Rhodobacterales</taxon>
        <taxon>Roseobacteraceae</taxon>
        <taxon>Falsihalocynthiibacter</taxon>
    </lineage>
</organism>
<reference evidence="2 3" key="1">
    <citation type="submission" date="2016-02" db="EMBL/GenBank/DDBJ databases">
        <title>Complete genome sequence of Halocynthiibacter arcticus PAMC 20958t from arctic marine sediment.</title>
        <authorList>
            <person name="Lee Y.M."/>
            <person name="Baek K."/>
            <person name="Lee H.K."/>
            <person name="Shin S.C."/>
        </authorList>
    </citation>
    <scope>NUCLEOTIDE SEQUENCE [LARGE SCALE GENOMIC DNA]</scope>
    <source>
        <strain evidence="2">PAMC 20958</strain>
    </source>
</reference>
<evidence type="ECO:0000313" key="3">
    <source>
        <dbReference type="Proteomes" id="UP000070371"/>
    </source>
</evidence>
<dbReference type="STRING" id="1579316.RC74_10415"/>
<dbReference type="SUPFAM" id="SSF51905">
    <property type="entry name" value="FAD/NAD(P)-binding domain"/>
    <property type="match status" value="1"/>
</dbReference>
<evidence type="ECO:0000259" key="1">
    <source>
        <dbReference type="Pfam" id="PF07992"/>
    </source>
</evidence>
<dbReference type="Pfam" id="PF07992">
    <property type="entry name" value="Pyr_redox_2"/>
    <property type="match status" value="1"/>
</dbReference>
<accession>A0A126UZX3</accession>
<dbReference type="RefSeq" id="WP_052274892.1">
    <property type="nucleotide sequence ID" value="NZ_CP014327.1"/>
</dbReference>
<dbReference type="Proteomes" id="UP000070371">
    <property type="component" value="Chromosome"/>
</dbReference>